<dbReference type="EMBL" id="CP141614">
    <property type="protein sequence ID" value="WRP14429.1"/>
    <property type="molecule type" value="Genomic_DNA"/>
</dbReference>
<dbReference type="PANTHER" id="PTHR42915:SF1">
    <property type="entry name" value="PEPTIDOGLYCAN BETA-N-ACETYLMURAMIDASE NAMZ"/>
    <property type="match status" value="1"/>
</dbReference>
<keyword evidence="4" id="KW-1185">Reference proteome</keyword>
<dbReference type="PIRSF" id="PIRSF016719">
    <property type="entry name" value="UCP016719"/>
    <property type="match status" value="1"/>
</dbReference>
<dbReference type="Pfam" id="PF07075">
    <property type="entry name" value="NamZ_N"/>
    <property type="match status" value="1"/>
</dbReference>
<dbReference type="Gene3D" id="3.90.1150.140">
    <property type="match status" value="1"/>
</dbReference>
<reference evidence="4" key="1">
    <citation type="submission" date="2023-12" db="EMBL/GenBank/DDBJ databases">
        <title>Novel isolates from deep terrestrial aquifers shed light on the physiology and ecology of the class Limnochordia.</title>
        <authorList>
            <person name="Karnachuk O.V."/>
            <person name="Lukina A.P."/>
            <person name="Avakyan M.R."/>
            <person name="Kadnikov V."/>
            <person name="Begmatov S."/>
            <person name="Beletsky A.V."/>
            <person name="Mardanov A.V."/>
            <person name="Ravin N.V."/>
        </authorList>
    </citation>
    <scope>NUCLEOTIDE SEQUENCE [LARGE SCALE GENOMIC DNA]</scope>
    <source>
        <strain evidence="4">LN</strain>
    </source>
</reference>
<name>A0ABZ1BP18_9FIRM</name>
<dbReference type="InterPro" id="IPR008302">
    <property type="entry name" value="NamZ"/>
</dbReference>
<evidence type="ECO:0000259" key="2">
    <source>
        <dbReference type="Pfam" id="PF20732"/>
    </source>
</evidence>
<protein>
    <submittedName>
        <fullName evidence="3">DUF1343 domain-containing protein</fullName>
    </submittedName>
</protein>
<proteinExistence type="predicted"/>
<dbReference type="InterPro" id="IPR048502">
    <property type="entry name" value="NamZ_N"/>
</dbReference>
<sequence length="402" mass="44728">MGETGGRRRVERRRTGVRNGIDVLLEQQAALLKGRRVGLITNPTGTTRTLRSTVEALLEAGVQLRALFGPEHGVRGALQDALPADDFVDERTGIRVYSLYGRTLRPQPEMLRDLEALVFDIQDVGVRFYTYAYTMAYSLQEAARHGLGFVVLDRPNPITGVRVEGATLEPGFASFVGDYGLPFRHGLTMGELARYVDATQGWGAALHVVPVEGWRRAMWFDETGLPWVMPSPNMPTLETATVYPGTVLFEGTNLSEGRGTCRPFEIIGAPWLTSERLVRALYANLEAAGVEGVLVRELHFIPMFDKHAGQLCRGWQVHVVDRDAYEPVKAGIVLLKTVRDLHPEAFEWRRFGDGTYGVDRLAGTDALRKMVDRGAPLDEILDRMSQGTRAFAEARLPYLLYA</sequence>
<evidence type="ECO:0000259" key="1">
    <source>
        <dbReference type="Pfam" id="PF07075"/>
    </source>
</evidence>
<gene>
    <name evidence="3" type="ORF">VLY81_13555</name>
</gene>
<accession>A0ABZ1BP18</accession>
<dbReference type="InterPro" id="IPR048503">
    <property type="entry name" value="NamZ_C"/>
</dbReference>
<evidence type="ECO:0000313" key="3">
    <source>
        <dbReference type="EMBL" id="WRP14429.1"/>
    </source>
</evidence>
<feature type="domain" description="Peptidoglycan beta-N-acetylmuramidase NamZ C-terminal" evidence="2">
    <location>
        <begin position="242"/>
        <end position="401"/>
    </location>
</feature>
<organism evidence="3 4">
    <name type="scientific">Geochorda subterranea</name>
    <dbReference type="NCBI Taxonomy" id="3109564"/>
    <lineage>
        <taxon>Bacteria</taxon>
        <taxon>Bacillati</taxon>
        <taxon>Bacillota</taxon>
        <taxon>Limnochordia</taxon>
        <taxon>Limnochordales</taxon>
        <taxon>Geochordaceae</taxon>
        <taxon>Geochorda</taxon>
    </lineage>
</organism>
<dbReference type="Pfam" id="PF20732">
    <property type="entry name" value="NamZ_C"/>
    <property type="match status" value="1"/>
</dbReference>
<dbReference type="RefSeq" id="WP_324668752.1">
    <property type="nucleotide sequence ID" value="NZ_CP141614.1"/>
</dbReference>
<dbReference type="Gene3D" id="3.40.50.12170">
    <property type="entry name" value="Uncharacterised protein PF07075, DUF1343"/>
    <property type="match status" value="1"/>
</dbReference>
<feature type="domain" description="Peptidoglycan beta-N-acetylmuramidase NamZ N-terminal" evidence="1">
    <location>
        <begin position="37"/>
        <end position="237"/>
    </location>
</feature>
<dbReference type="Proteomes" id="UP001333102">
    <property type="component" value="Chromosome"/>
</dbReference>
<dbReference type="PANTHER" id="PTHR42915">
    <property type="entry name" value="HYPOTHETICAL 460 KDA PROTEIN IN FEUA-SIGW INTERGENIC REGION [PRECURSOR]"/>
    <property type="match status" value="1"/>
</dbReference>
<evidence type="ECO:0000313" key="4">
    <source>
        <dbReference type="Proteomes" id="UP001333102"/>
    </source>
</evidence>